<proteinExistence type="predicted"/>
<dbReference type="WBParaSite" id="ES5_v2.g9749.t1">
    <property type="protein sequence ID" value="ES5_v2.g9749.t1"/>
    <property type="gene ID" value="ES5_v2.g9749"/>
</dbReference>
<organism evidence="1 2">
    <name type="scientific">Panagrolaimus sp. ES5</name>
    <dbReference type="NCBI Taxonomy" id="591445"/>
    <lineage>
        <taxon>Eukaryota</taxon>
        <taxon>Metazoa</taxon>
        <taxon>Ecdysozoa</taxon>
        <taxon>Nematoda</taxon>
        <taxon>Chromadorea</taxon>
        <taxon>Rhabditida</taxon>
        <taxon>Tylenchina</taxon>
        <taxon>Panagrolaimomorpha</taxon>
        <taxon>Panagrolaimoidea</taxon>
        <taxon>Panagrolaimidae</taxon>
        <taxon>Panagrolaimus</taxon>
    </lineage>
</organism>
<name>A0AC34GZ66_9BILA</name>
<evidence type="ECO:0000313" key="2">
    <source>
        <dbReference type="WBParaSite" id="ES5_v2.g9749.t1"/>
    </source>
</evidence>
<reference evidence="2" key="1">
    <citation type="submission" date="2022-11" db="UniProtKB">
        <authorList>
            <consortium name="WormBaseParasite"/>
        </authorList>
    </citation>
    <scope>IDENTIFICATION</scope>
</reference>
<evidence type="ECO:0000313" key="1">
    <source>
        <dbReference type="Proteomes" id="UP000887579"/>
    </source>
</evidence>
<sequence>YYILEAGRQTVIVLGHSDNNLLKIAFVQRLVNDTDVEKTFDECGAASFLTFHSDKSGTLDKQLNHHLVQATFLNSQTCTVTITTKGTDEMSLEELQTLQEMIYYVNSGLIVIEIGNKATQTTVILEHSTFCWGITSLHIDAPNTVLLCNDVKISETPLLNGAKIKTLFENDNDQIISPSAATTITWPTLFPSVMAASDSSATNNEKKIRTSKKTAQKSTREIYYKKGRKIAINWDDIDQEPEKIDIEHLRKKAKRVACKYRKSCYETGILPNLKAEKTVFSTDQSIDEGHPDIDEIDEDDTLALKVLCKYRTSCYAEIGMDMSDSNHKKSTGVLITKKSAFLEPESRPRKKESVREIARKAVKEVEMKDRENPKAKISVIEKHLTETEEKLEMKNRCKYRKSCYQSGKLPDVDGYHPLPWLSIEPIIDYASVYLNKGEKDEDEKSFKEKNERQRKLYCKYRKSCYDTGIAPEIDQTQKFHFEEVVERPPAQIPVEVRCKYRKSCYETGIVPDFTKPVKQVKIKSKPIPVTVEDLKVQCKYRKSCYREKAWEVPKNDEKDDDEKEEEFSNKRIFVEEVLDDKELPKSIEETVEEVVEDVPKKAKKLKEHLPTIISVEETESAPHKKKSKSKQSHEENKDEEEEKVSKKSKKIKSKEHDEPTPSVKKFKKQKSAELEEVARKYENIVEETIPEHISAFDLKDEEKNNNADITAVDEPVLDEPSKKDLKPKKPKKKVSKNDPAKFDEKDELESRNKKFQGEGHINLKQKLQCKYRISCYESHVSPHIRDDPLVWHYKKNYLSISAAPPTPNDPISEERWNQLNDLQRKVECKYRRSCYETRKLPPILTATDGIFHVKHVFADHLKHEDNIDKEEFQKRSESQRKLICKYRKSCYDSGKLPKLEDSIFYYPTHKQASETVPVTQNLAHKRELERKVECKYRKSCYKSGKLPPLSPASVETVIESIHDNPKETLQQRCKYRKSCYAAAAELKKAKHEHRSKPGIIDEETLVVKNVKTSHIREKSSEKEEADTSSEEKRSKKSDAKPAKKQKQKASASKKQKEKDDDDDSKEDEYKEISREEKPKVNATELAKNLTTRLKVACKYRQSCYLTAVNDRLPPEQVMRMRGIKCSRYRLSCREQLGLPPIIRAPIGPSGRKLCRKKKQPENSLKM</sequence>
<dbReference type="Proteomes" id="UP000887579">
    <property type="component" value="Unplaced"/>
</dbReference>
<accession>A0AC34GZ66</accession>
<protein>
    <submittedName>
        <fullName evidence="2">Uncharacterized protein</fullName>
    </submittedName>
</protein>